<evidence type="ECO:0000256" key="6">
    <source>
        <dbReference type="ARBA" id="ARBA00022679"/>
    </source>
</evidence>
<keyword evidence="7 13" id="KW-0812">Transmembrane</keyword>
<dbReference type="Gene3D" id="3.30.565.10">
    <property type="entry name" value="Histidine kinase-like ATPase, C-terminal domain"/>
    <property type="match status" value="1"/>
</dbReference>
<reference evidence="16 17" key="1">
    <citation type="submission" date="2020-08" db="EMBL/GenBank/DDBJ databases">
        <title>Bridging the membrane lipid divide: bacteria of the FCB group superphylum have the potential to synthesize archaeal ether lipids.</title>
        <authorList>
            <person name="Villanueva L."/>
            <person name="Von Meijenfeldt F.A.B."/>
            <person name="Westbye A.B."/>
            <person name="Yadav S."/>
            <person name="Hopmans E.C."/>
            <person name="Dutilh B.E."/>
            <person name="Sinninghe Damste J.S."/>
        </authorList>
    </citation>
    <scope>NUCLEOTIDE SEQUENCE [LARGE SCALE GENOMIC DNA]</scope>
    <source>
        <strain evidence="16">NIOZ-UU36</strain>
    </source>
</reference>
<feature type="domain" description="Histidine kinase" evidence="14">
    <location>
        <begin position="400"/>
        <end position="609"/>
    </location>
</feature>
<dbReference type="SUPFAM" id="SSF158472">
    <property type="entry name" value="HAMP domain-like"/>
    <property type="match status" value="1"/>
</dbReference>
<dbReference type="AlphaFoldDB" id="A0A8J6NP91"/>
<dbReference type="PRINTS" id="PR00344">
    <property type="entry name" value="BCTRLSENSOR"/>
</dbReference>
<gene>
    <name evidence="16" type="ORF">H8E29_16155</name>
</gene>
<dbReference type="PANTHER" id="PTHR43065">
    <property type="entry name" value="SENSOR HISTIDINE KINASE"/>
    <property type="match status" value="1"/>
</dbReference>
<accession>A0A8J6NP91</accession>
<dbReference type="Proteomes" id="UP000614469">
    <property type="component" value="Unassembled WGS sequence"/>
</dbReference>
<dbReference type="InterPro" id="IPR036097">
    <property type="entry name" value="HisK_dim/P_sf"/>
</dbReference>
<evidence type="ECO:0000256" key="4">
    <source>
        <dbReference type="ARBA" id="ARBA00022475"/>
    </source>
</evidence>
<keyword evidence="12" id="KW-0902">Two-component regulatory system</keyword>
<dbReference type="EMBL" id="JACNJN010000194">
    <property type="protein sequence ID" value="MBC8336796.1"/>
    <property type="molecule type" value="Genomic_DNA"/>
</dbReference>
<dbReference type="InterPro" id="IPR004358">
    <property type="entry name" value="Sig_transdc_His_kin-like_C"/>
</dbReference>
<evidence type="ECO:0000256" key="13">
    <source>
        <dbReference type="SAM" id="Phobius"/>
    </source>
</evidence>
<dbReference type="InterPro" id="IPR036890">
    <property type="entry name" value="HATPase_C_sf"/>
</dbReference>
<dbReference type="InterPro" id="IPR005467">
    <property type="entry name" value="His_kinase_dom"/>
</dbReference>
<evidence type="ECO:0000259" key="15">
    <source>
        <dbReference type="PROSITE" id="PS50885"/>
    </source>
</evidence>
<dbReference type="InterPro" id="IPR003661">
    <property type="entry name" value="HisK_dim/P_dom"/>
</dbReference>
<dbReference type="PANTHER" id="PTHR43065:SF46">
    <property type="entry name" value="C4-DICARBOXYLATE TRANSPORT SENSOR PROTEIN DCTB"/>
    <property type="match status" value="1"/>
</dbReference>
<evidence type="ECO:0000256" key="1">
    <source>
        <dbReference type="ARBA" id="ARBA00000085"/>
    </source>
</evidence>
<dbReference type="InterPro" id="IPR003594">
    <property type="entry name" value="HATPase_dom"/>
</dbReference>
<evidence type="ECO:0000256" key="12">
    <source>
        <dbReference type="ARBA" id="ARBA00023012"/>
    </source>
</evidence>
<dbReference type="CDD" id="cd06225">
    <property type="entry name" value="HAMP"/>
    <property type="match status" value="1"/>
</dbReference>
<evidence type="ECO:0000256" key="3">
    <source>
        <dbReference type="ARBA" id="ARBA00012438"/>
    </source>
</evidence>
<dbReference type="SUPFAM" id="SSF55874">
    <property type="entry name" value="ATPase domain of HSP90 chaperone/DNA topoisomerase II/histidine kinase"/>
    <property type="match status" value="1"/>
</dbReference>
<dbReference type="GO" id="GO:0005886">
    <property type="term" value="C:plasma membrane"/>
    <property type="evidence" value="ECO:0007669"/>
    <property type="project" value="UniProtKB-SubCell"/>
</dbReference>
<evidence type="ECO:0000313" key="16">
    <source>
        <dbReference type="EMBL" id="MBC8336796.1"/>
    </source>
</evidence>
<evidence type="ECO:0000313" key="17">
    <source>
        <dbReference type="Proteomes" id="UP000614469"/>
    </source>
</evidence>
<dbReference type="SUPFAM" id="SSF103190">
    <property type="entry name" value="Sensory domain-like"/>
    <property type="match status" value="1"/>
</dbReference>
<dbReference type="Pfam" id="PF00672">
    <property type="entry name" value="HAMP"/>
    <property type="match status" value="1"/>
</dbReference>
<keyword evidence="9" id="KW-0418">Kinase</keyword>
<protein>
    <recommendedName>
        <fullName evidence="3">histidine kinase</fullName>
        <ecNumber evidence="3">2.7.13.3</ecNumber>
    </recommendedName>
</protein>
<evidence type="ECO:0000256" key="2">
    <source>
        <dbReference type="ARBA" id="ARBA00004651"/>
    </source>
</evidence>
<dbReference type="CDD" id="cd00082">
    <property type="entry name" value="HisKA"/>
    <property type="match status" value="1"/>
</dbReference>
<name>A0A8J6NP91_9CHLR</name>
<evidence type="ECO:0000256" key="11">
    <source>
        <dbReference type="ARBA" id="ARBA00022989"/>
    </source>
</evidence>
<dbReference type="GO" id="GO:0000155">
    <property type="term" value="F:phosphorelay sensor kinase activity"/>
    <property type="evidence" value="ECO:0007669"/>
    <property type="project" value="InterPro"/>
</dbReference>
<dbReference type="SMART" id="SM00304">
    <property type="entry name" value="HAMP"/>
    <property type="match status" value="1"/>
</dbReference>
<evidence type="ECO:0000259" key="14">
    <source>
        <dbReference type="PROSITE" id="PS50109"/>
    </source>
</evidence>
<evidence type="ECO:0000256" key="10">
    <source>
        <dbReference type="ARBA" id="ARBA00022840"/>
    </source>
</evidence>
<dbReference type="Gene3D" id="1.10.287.130">
    <property type="match status" value="1"/>
</dbReference>
<dbReference type="InterPro" id="IPR003660">
    <property type="entry name" value="HAMP_dom"/>
</dbReference>
<dbReference type="Pfam" id="PF00512">
    <property type="entry name" value="HisKA"/>
    <property type="match status" value="1"/>
</dbReference>
<comment type="caution">
    <text evidence="16">The sequence shown here is derived from an EMBL/GenBank/DDBJ whole genome shotgun (WGS) entry which is preliminary data.</text>
</comment>
<keyword evidence="8" id="KW-0547">Nucleotide-binding</keyword>
<dbReference type="Pfam" id="PF02518">
    <property type="entry name" value="HATPase_c"/>
    <property type="match status" value="1"/>
</dbReference>
<keyword evidence="13" id="KW-0472">Membrane</keyword>
<dbReference type="SMART" id="SM00388">
    <property type="entry name" value="HisKA"/>
    <property type="match status" value="1"/>
</dbReference>
<dbReference type="EC" id="2.7.13.3" evidence="3"/>
<comment type="catalytic activity">
    <reaction evidence="1">
        <text>ATP + protein L-histidine = ADP + protein N-phospho-L-histidine.</text>
        <dbReference type="EC" id="2.7.13.3"/>
    </reaction>
</comment>
<keyword evidence="4" id="KW-1003">Cell membrane</keyword>
<feature type="transmembrane region" description="Helical" evidence="13">
    <location>
        <begin position="31"/>
        <end position="50"/>
    </location>
</feature>
<evidence type="ECO:0000256" key="7">
    <source>
        <dbReference type="ARBA" id="ARBA00022692"/>
    </source>
</evidence>
<keyword evidence="6" id="KW-0808">Transferase</keyword>
<feature type="transmembrane region" description="Helical" evidence="13">
    <location>
        <begin position="313"/>
        <end position="334"/>
    </location>
</feature>
<evidence type="ECO:0000256" key="9">
    <source>
        <dbReference type="ARBA" id="ARBA00022777"/>
    </source>
</evidence>
<evidence type="ECO:0000256" key="8">
    <source>
        <dbReference type="ARBA" id="ARBA00022741"/>
    </source>
</evidence>
<dbReference type="PROSITE" id="PS50885">
    <property type="entry name" value="HAMP"/>
    <property type="match status" value="1"/>
</dbReference>
<organism evidence="16 17">
    <name type="scientific">Candidatus Desulfolinea nitratireducens</name>
    <dbReference type="NCBI Taxonomy" id="2841698"/>
    <lineage>
        <taxon>Bacteria</taxon>
        <taxon>Bacillati</taxon>
        <taxon>Chloroflexota</taxon>
        <taxon>Anaerolineae</taxon>
        <taxon>Anaerolineales</taxon>
        <taxon>Anaerolineales incertae sedis</taxon>
        <taxon>Candidatus Desulfolinea</taxon>
    </lineage>
</organism>
<keyword evidence="11 13" id="KW-1133">Transmembrane helix</keyword>
<sequence length="620" mass="67813">MNKLRSLTINGHQFPLSKLKDWFYGLRLQLIIPYVILTLAVSGIGIYIVTRLVTSSLRERFSNQLLEASRVAADGIVNREEAHLDNLRLMAFTEGVSNALETENRTELESLLFPLVVNENVQLLTLTDRNGIEILSIIQNPDTGDYANSFGADLSGLGLVRLPMIGFSDEVGDKFSAFDTTQIGTYLMTSAPVYNSQSQLVGVILIGSNVDSLVKTIKSQALADTILLDTSGHVLDSTFPFIDEGRNNLMLSPNEVEELVISLSKDVTISARGYEVFYSQLILRQKKVGFLGIALPTNFVVATESTSQVTLSIIFTLATLGIVVIGYILAVTIARPILRLRDAAVAVGSGDLDQRAHLSRRDEIGQLGHEFDKMVANLQDRTSELAQSEKLSAVGQLAAGIAHDVKNPLGVIKGLAEEIEENMPANSDSIQHLRVIQDNASRADAILNDLMTFSRQSAFEMKYQNICDTVHKAVRLTGYLARKGYVEIDVETKTDQIMTYFASQQIEQVLINLIQNAVQAMPEGGKLLIKVSEAFGNISISVADTGLGIKEENLRKVFDPFYTTKPEGEGTGLGLSVSYGIIKKHQGTIKVESVIGVGTTFLINLPQVESRLEGTNKHGH</sequence>
<comment type="subcellular location">
    <subcellularLocation>
        <location evidence="2">Cell membrane</location>
        <topology evidence="2">Multi-pass membrane protein</topology>
    </subcellularLocation>
</comment>
<dbReference type="PROSITE" id="PS50109">
    <property type="entry name" value="HIS_KIN"/>
    <property type="match status" value="1"/>
</dbReference>
<keyword evidence="5" id="KW-0597">Phosphoprotein</keyword>
<dbReference type="Pfam" id="PF14827">
    <property type="entry name" value="dCache_3"/>
    <property type="match status" value="1"/>
</dbReference>
<evidence type="ECO:0000256" key="5">
    <source>
        <dbReference type="ARBA" id="ARBA00022553"/>
    </source>
</evidence>
<keyword evidence="10" id="KW-0067">ATP-binding</keyword>
<feature type="domain" description="HAMP" evidence="15">
    <location>
        <begin position="331"/>
        <end position="383"/>
    </location>
</feature>
<proteinExistence type="predicted"/>
<dbReference type="InterPro" id="IPR029151">
    <property type="entry name" value="Sensor-like_sf"/>
</dbReference>
<dbReference type="Gene3D" id="6.10.340.10">
    <property type="match status" value="1"/>
</dbReference>
<dbReference type="SMART" id="SM00387">
    <property type="entry name" value="HATPase_c"/>
    <property type="match status" value="1"/>
</dbReference>
<dbReference type="GO" id="GO:0005524">
    <property type="term" value="F:ATP binding"/>
    <property type="evidence" value="ECO:0007669"/>
    <property type="project" value="UniProtKB-KW"/>
</dbReference>
<dbReference type="SUPFAM" id="SSF47384">
    <property type="entry name" value="Homodimeric domain of signal transducing histidine kinase"/>
    <property type="match status" value="1"/>
</dbReference>
<dbReference type="InterPro" id="IPR029150">
    <property type="entry name" value="dCache_3"/>
</dbReference>